<dbReference type="EMBL" id="DS113404">
    <property type="protein sequence ID" value="EAY07251.1"/>
    <property type="molecule type" value="Genomic_DNA"/>
</dbReference>
<organism evidence="1 2">
    <name type="scientific">Trichomonas vaginalis (strain ATCC PRA-98 / G3)</name>
    <dbReference type="NCBI Taxonomy" id="412133"/>
    <lineage>
        <taxon>Eukaryota</taxon>
        <taxon>Metamonada</taxon>
        <taxon>Parabasalia</taxon>
        <taxon>Trichomonadida</taxon>
        <taxon>Trichomonadidae</taxon>
        <taxon>Trichomonas</taxon>
    </lineage>
</organism>
<dbReference type="VEuPathDB" id="TrichDB:TVAG_240520"/>
<gene>
    <name evidence="1" type="ORF">TVAG_240520</name>
</gene>
<accession>A2EJ99</accession>
<name>A2EJ99_TRIV3</name>
<dbReference type="AlphaFoldDB" id="A2EJ99"/>
<dbReference type="RefSeq" id="XP_001319474.1">
    <property type="nucleotide sequence ID" value="XM_001319439.1"/>
</dbReference>
<protein>
    <submittedName>
        <fullName evidence="1">Uncharacterized protein</fullName>
    </submittedName>
</protein>
<reference evidence="1" key="2">
    <citation type="journal article" date="2007" name="Science">
        <title>Draft genome sequence of the sexually transmitted pathogen Trichomonas vaginalis.</title>
        <authorList>
            <person name="Carlton J.M."/>
            <person name="Hirt R.P."/>
            <person name="Silva J.C."/>
            <person name="Delcher A.L."/>
            <person name="Schatz M."/>
            <person name="Zhao Q."/>
            <person name="Wortman J.R."/>
            <person name="Bidwell S.L."/>
            <person name="Alsmark U.C.M."/>
            <person name="Besteiro S."/>
            <person name="Sicheritz-Ponten T."/>
            <person name="Noel C.J."/>
            <person name="Dacks J.B."/>
            <person name="Foster P.G."/>
            <person name="Simillion C."/>
            <person name="Van de Peer Y."/>
            <person name="Miranda-Saavedra D."/>
            <person name="Barton G.J."/>
            <person name="Westrop G.D."/>
            <person name="Mueller S."/>
            <person name="Dessi D."/>
            <person name="Fiori P.L."/>
            <person name="Ren Q."/>
            <person name="Paulsen I."/>
            <person name="Zhang H."/>
            <person name="Bastida-Corcuera F.D."/>
            <person name="Simoes-Barbosa A."/>
            <person name="Brown M.T."/>
            <person name="Hayes R.D."/>
            <person name="Mukherjee M."/>
            <person name="Okumura C.Y."/>
            <person name="Schneider R."/>
            <person name="Smith A.J."/>
            <person name="Vanacova S."/>
            <person name="Villalvazo M."/>
            <person name="Haas B.J."/>
            <person name="Pertea M."/>
            <person name="Feldblyum T.V."/>
            <person name="Utterback T.R."/>
            <person name="Shu C.L."/>
            <person name="Osoegawa K."/>
            <person name="de Jong P.J."/>
            <person name="Hrdy I."/>
            <person name="Horvathova L."/>
            <person name="Zubacova Z."/>
            <person name="Dolezal P."/>
            <person name="Malik S.B."/>
            <person name="Logsdon J.M. Jr."/>
            <person name="Henze K."/>
            <person name="Gupta A."/>
            <person name="Wang C.C."/>
            <person name="Dunne R.L."/>
            <person name="Upcroft J.A."/>
            <person name="Upcroft P."/>
            <person name="White O."/>
            <person name="Salzberg S.L."/>
            <person name="Tang P."/>
            <person name="Chiu C.-H."/>
            <person name="Lee Y.-S."/>
            <person name="Embley T.M."/>
            <person name="Coombs G.H."/>
            <person name="Mottram J.C."/>
            <person name="Tachezy J."/>
            <person name="Fraser-Liggett C.M."/>
            <person name="Johnson P.J."/>
        </authorList>
    </citation>
    <scope>NUCLEOTIDE SEQUENCE [LARGE SCALE GENOMIC DNA]</scope>
    <source>
        <strain evidence="1">G3</strain>
    </source>
</reference>
<evidence type="ECO:0000313" key="1">
    <source>
        <dbReference type="EMBL" id="EAY07251.1"/>
    </source>
</evidence>
<dbReference type="KEGG" id="tva:4765129"/>
<dbReference type="VEuPathDB" id="TrichDB:TVAGG3_0315030"/>
<reference evidence="1" key="1">
    <citation type="submission" date="2006-10" db="EMBL/GenBank/DDBJ databases">
        <authorList>
            <person name="Amadeo P."/>
            <person name="Zhao Q."/>
            <person name="Wortman J."/>
            <person name="Fraser-Liggett C."/>
            <person name="Carlton J."/>
        </authorList>
    </citation>
    <scope>NUCLEOTIDE SEQUENCE</scope>
    <source>
        <strain evidence="1">G3</strain>
    </source>
</reference>
<sequence>MDPPVEFLDEADIFTVRPSGGKSSKKSTKHISARRNRFNGKEALKKIKMCRVEGADPICYNKSTKSASNEADFKQLQKSVQDLIMRSKESDSKPFNRTKARSVAIEYDEYGRMVPKDRTHMLNAQEMKEITQIATNLIDNTHSLFDKSKPSQSAKHFSTIIDSFKEKVFGDLIDDYKARCPFVGNLLQKILYCLEYMIENICDVTIDLETSSEAALSKSISDFEMFKQKIIELKSRPPETVEKVVVVEKTPNTTILGKTKELEQEVETLQHRVEILHSQCLTSKKAIAIWKDATLEISRLSATDIKTLELKREKWQRVGEGFIKTLKSKTKELISNSEDLANLWNDKAVVLFSVCCKSQSTVLLHIKSIADNCAKYYTKIINDYNNLVLDHPDSTKYQEFMLNGEMKRMADDFQAWSKIIEEWEHLDENEGILTARETSMDILQTITQLKKTVLKPEFSTFVPETIPQLLGEYQDKMDIIINWMTKPTGDNSIQQLTPISRWLNDTARLLNSSLQGKISKFRDSNGVVDSLQVRAIAFKLNSFSKDLDEFVTKKTDRLVNLQKTIPEVTFCVTKIVDDLSNPLEDSIHSLEVEFEEDTEIAQAWAILTGTGCQGPFKLVSEKTIGFDFVKNYGKRLKDWIETVKSKFDIVLSPGTFDEFELYLHDWFDTAESIVKNSGKFLFDQTTQTDPVRIADSTIEFNLALQNSRSSSEASFMSTLSRVATETSFNLNLFTKTTPFLLFDISPNMNIQKKRQAKMRNFSGIRTSFVTNERPASPVKVVQNNQPVAWTVKMIREMFEYRKQHSQEFEYAGNKYYFSKSSAENLFKDFATSKTSKQNYRDLLRKITEGISTSKKDSDPLLYVALMLKNEKWNRHTFNFATTILANANESSLANPIKFAETLFSPFGFSIVNIARNVVGQFMPASIDELLYLLCFCFENILQSRFCESMCLMKRFGDKDTIDREKFNSFLSNVKMSLKPENSEQLIKIFFGNSNRINEFDFRCLCLYCGIFSASGVIEATPQIFGLSRDSRLLKAKEMIENCKYKSAATELSKVISPLFHDAVLDDYSAYECCFTLEHSVNVLLRCISTAYSQSTFITLAPPTEEEKSAPLESPLVPRDS</sequence>
<evidence type="ECO:0000313" key="2">
    <source>
        <dbReference type="Proteomes" id="UP000001542"/>
    </source>
</evidence>
<dbReference type="InParanoid" id="A2EJ99"/>
<dbReference type="Proteomes" id="UP000001542">
    <property type="component" value="Unassembled WGS sequence"/>
</dbReference>
<proteinExistence type="predicted"/>
<keyword evidence="2" id="KW-1185">Reference proteome</keyword>